<accession>A0AAJ1V817</accession>
<dbReference type="Pfam" id="PF13899">
    <property type="entry name" value="Thioredoxin_7"/>
    <property type="match status" value="1"/>
</dbReference>
<dbReference type="Gene3D" id="3.40.30.10">
    <property type="entry name" value="Glutaredoxin"/>
    <property type="match status" value="1"/>
</dbReference>
<dbReference type="RefSeq" id="WP_286491845.1">
    <property type="nucleotide sequence ID" value="NZ_DAMAKU010000055.1"/>
</dbReference>
<sequence>MKNWYLAFFLLSFNVHAQISLEKFNSVFQEKPKPILLYFSTSWCSYCMIQKKQIEKDKSLLHILNENIYYLELNAESTEKIMFLNQQYNFDSKKKRNTFLEEFVSSEEQVSYPYWVLLSKDLKIEMTYSGLIKNKPLKLLLEKYFQKP</sequence>
<dbReference type="EMBL" id="JACAGJ010000001">
    <property type="protein sequence ID" value="MDM1071420.1"/>
    <property type="molecule type" value="Genomic_DNA"/>
</dbReference>
<organism evidence="2 3">
    <name type="scientific">Empedobacter brevis</name>
    <dbReference type="NCBI Taxonomy" id="247"/>
    <lineage>
        <taxon>Bacteria</taxon>
        <taxon>Pseudomonadati</taxon>
        <taxon>Bacteroidota</taxon>
        <taxon>Flavobacteriia</taxon>
        <taxon>Flavobacteriales</taxon>
        <taxon>Weeksellaceae</taxon>
        <taxon>Empedobacter</taxon>
    </lineage>
</organism>
<proteinExistence type="predicted"/>
<protein>
    <submittedName>
        <fullName evidence="2">Thioredoxin family protein</fullName>
    </submittedName>
</protein>
<evidence type="ECO:0000256" key="1">
    <source>
        <dbReference type="SAM" id="SignalP"/>
    </source>
</evidence>
<evidence type="ECO:0000313" key="2">
    <source>
        <dbReference type="EMBL" id="MDM1071420.1"/>
    </source>
</evidence>
<dbReference type="InterPro" id="IPR036249">
    <property type="entry name" value="Thioredoxin-like_sf"/>
</dbReference>
<dbReference type="AlphaFoldDB" id="A0AAJ1V817"/>
<name>A0AAJ1V817_9FLAO</name>
<evidence type="ECO:0000313" key="3">
    <source>
        <dbReference type="Proteomes" id="UP001170959"/>
    </source>
</evidence>
<feature type="signal peptide" evidence="1">
    <location>
        <begin position="1"/>
        <end position="17"/>
    </location>
</feature>
<dbReference type="SUPFAM" id="SSF52833">
    <property type="entry name" value="Thioredoxin-like"/>
    <property type="match status" value="1"/>
</dbReference>
<gene>
    <name evidence="2" type="ORF">HX001_02810</name>
</gene>
<comment type="caution">
    <text evidence="2">The sequence shown here is derived from an EMBL/GenBank/DDBJ whole genome shotgun (WGS) entry which is preliminary data.</text>
</comment>
<feature type="chain" id="PRO_5042547580" evidence="1">
    <location>
        <begin position="18"/>
        <end position="148"/>
    </location>
</feature>
<reference evidence="2" key="1">
    <citation type="submission" date="2020-06" db="EMBL/GenBank/DDBJ databases">
        <authorList>
            <person name="Dong N."/>
        </authorList>
    </citation>
    <scope>NUCLEOTIDE SEQUENCE</scope>
    <source>
        <strain evidence="2">R655-4</strain>
    </source>
</reference>
<keyword evidence="1" id="KW-0732">Signal</keyword>
<dbReference type="Proteomes" id="UP001170959">
    <property type="component" value="Unassembled WGS sequence"/>
</dbReference>
<reference evidence="2" key="2">
    <citation type="journal article" date="2022" name="Sci. Total Environ.">
        <title>Prevalence, transmission, and molecular epidemiology of tet(X)-positive bacteria among humans, animals, and environmental niches in China: An epidemiological, and genomic-based study.</title>
        <authorList>
            <person name="Dong N."/>
            <person name="Zeng Y."/>
            <person name="Cai C."/>
            <person name="Sun C."/>
            <person name="Lu J."/>
            <person name="Liu C."/>
            <person name="Zhou H."/>
            <person name="Sun Q."/>
            <person name="Shu L."/>
            <person name="Wang H."/>
            <person name="Wang Y."/>
            <person name="Wang S."/>
            <person name="Wu C."/>
            <person name="Chan E.W."/>
            <person name="Chen G."/>
            <person name="Shen Z."/>
            <person name="Chen S."/>
            <person name="Zhang R."/>
        </authorList>
    </citation>
    <scope>NUCLEOTIDE SEQUENCE</scope>
    <source>
        <strain evidence="2">R655-4</strain>
    </source>
</reference>